<dbReference type="GO" id="GO:0006364">
    <property type="term" value="P:rRNA processing"/>
    <property type="evidence" value="ECO:0007669"/>
    <property type="project" value="UniProtKB-UniRule"/>
</dbReference>
<organism evidence="8 9">
    <name type="scientific">Sulfurimicrobium lacus</name>
    <dbReference type="NCBI Taxonomy" id="2715678"/>
    <lineage>
        <taxon>Bacteria</taxon>
        <taxon>Pseudomonadati</taxon>
        <taxon>Pseudomonadota</taxon>
        <taxon>Betaproteobacteria</taxon>
        <taxon>Nitrosomonadales</taxon>
        <taxon>Sulfuricellaceae</taxon>
        <taxon>Sulfurimicrobium</taxon>
    </lineage>
</organism>
<dbReference type="GO" id="GO:0005737">
    <property type="term" value="C:cytoplasm"/>
    <property type="evidence" value="ECO:0007669"/>
    <property type="project" value="UniProtKB-SubCell"/>
</dbReference>
<proteinExistence type="inferred from homology"/>
<dbReference type="Pfam" id="PF01782">
    <property type="entry name" value="RimM"/>
    <property type="match status" value="1"/>
</dbReference>
<evidence type="ECO:0000256" key="5">
    <source>
        <dbReference type="HAMAP-Rule" id="MF_00014"/>
    </source>
</evidence>
<comment type="function">
    <text evidence="5">An accessory protein needed during the final step in the assembly of 30S ribosomal subunit, possibly for assembly of the head region. Essential for efficient processing of 16S rRNA. May be needed both before and after RbfA during the maturation of 16S rRNA. It has affinity for free ribosomal 30S subunits but not for 70S ribosomes.</text>
</comment>
<keyword evidence="3 5" id="KW-0698">rRNA processing</keyword>
<evidence type="ECO:0000313" key="9">
    <source>
        <dbReference type="Proteomes" id="UP000502260"/>
    </source>
</evidence>
<keyword evidence="9" id="KW-1185">Reference proteome</keyword>
<feature type="domain" description="Ribosome maturation factor RimM PRC barrel" evidence="7">
    <location>
        <begin position="93"/>
        <end position="155"/>
    </location>
</feature>
<reference evidence="9" key="1">
    <citation type="submission" date="2020-03" db="EMBL/GenBank/DDBJ databases">
        <title>Complete genome sequence of sulfur-oxidizing bacterium skT11.</title>
        <authorList>
            <person name="Kanda M."/>
            <person name="Kojima H."/>
            <person name="Fukui M."/>
        </authorList>
    </citation>
    <scope>NUCLEOTIDE SEQUENCE [LARGE SCALE GENOMIC DNA]</scope>
    <source>
        <strain evidence="9">skT11</strain>
    </source>
</reference>
<comment type="subunit">
    <text evidence="5">Binds ribosomal protein uS19.</text>
</comment>
<comment type="similarity">
    <text evidence="5">Belongs to the RimM family.</text>
</comment>
<dbReference type="GO" id="GO:0043022">
    <property type="term" value="F:ribosome binding"/>
    <property type="evidence" value="ECO:0007669"/>
    <property type="project" value="InterPro"/>
</dbReference>
<evidence type="ECO:0000313" key="8">
    <source>
        <dbReference type="EMBL" id="BCB28373.1"/>
    </source>
</evidence>
<dbReference type="GO" id="GO:0042274">
    <property type="term" value="P:ribosomal small subunit biogenesis"/>
    <property type="evidence" value="ECO:0007669"/>
    <property type="project" value="UniProtKB-UniRule"/>
</dbReference>
<name>A0A6F8VEY1_9PROT</name>
<gene>
    <name evidence="5 8" type="primary">rimM</name>
    <name evidence="8" type="ORF">SKTS_32590</name>
</gene>
<sequence>MGHVGVPFGVRGWVKVHTYTEHSDSLLDYPVWWLGRNGQWQEYEVLGCDEHPKALVAHLAGSNDREAAIALRGCEIAVPKKSLPPAAENEYYWADLIGLEVVNTEQQKLGSVSGLLETGANDVLVVQGERERLIPFIAQVVLEVDQATGTIRVDWGLDY</sequence>
<dbReference type="PANTHER" id="PTHR33692:SF1">
    <property type="entry name" value="RIBOSOME MATURATION FACTOR RIMM"/>
    <property type="match status" value="1"/>
</dbReference>
<feature type="domain" description="RimM N-terminal" evidence="6">
    <location>
        <begin position="1"/>
        <end position="81"/>
    </location>
</feature>
<evidence type="ECO:0000259" key="7">
    <source>
        <dbReference type="Pfam" id="PF24986"/>
    </source>
</evidence>
<dbReference type="Gene3D" id="2.30.30.240">
    <property type="entry name" value="PRC-barrel domain"/>
    <property type="match status" value="1"/>
</dbReference>
<keyword evidence="1 5" id="KW-0963">Cytoplasm</keyword>
<dbReference type="SUPFAM" id="SSF50447">
    <property type="entry name" value="Translation proteins"/>
    <property type="match status" value="1"/>
</dbReference>
<dbReference type="Proteomes" id="UP000502260">
    <property type="component" value="Chromosome"/>
</dbReference>
<dbReference type="HAMAP" id="MF_00014">
    <property type="entry name" value="Ribosome_mat_RimM"/>
    <property type="match status" value="1"/>
</dbReference>
<evidence type="ECO:0000256" key="4">
    <source>
        <dbReference type="ARBA" id="ARBA00023186"/>
    </source>
</evidence>
<evidence type="ECO:0000256" key="3">
    <source>
        <dbReference type="ARBA" id="ARBA00022552"/>
    </source>
</evidence>
<dbReference type="NCBIfam" id="TIGR02273">
    <property type="entry name" value="16S_RimM"/>
    <property type="match status" value="1"/>
</dbReference>
<protein>
    <recommendedName>
        <fullName evidence="5">Ribosome maturation factor RimM</fullName>
    </recommendedName>
</protein>
<evidence type="ECO:0000256" key="1">
    <source>
        <dbReference type="ARBA" id="ARBA00022490"/>
    </source>
</evidence>
<dbReference type="InterPro" id="IPR036976">
    <property type="entry name" value="RimM_N_sf"/>
</dbReference>
<dbReference type="InterPro" id="IPR009000">
    <property type="entry name" value="Transl_B-barrel_sf"/>
</dbReference>
<keyword evidence="2 5" id="KW-0690">Ribosome biogenesis</keyword>
<dbReference type="InterPro" id="IPR002676">
    <property type="entry name" value="RimM_N"/>
</dbReference>
<keyword evidence="4 5" id="KW-0143">Chaperone</keyword>
<dbReference type="GO" id="GO:0005840">
    <property type="term" value="C:ribosome"/>
    <property type="evidence" value="ECO:0007669"/>
    <property type="project" value="InterPro"/>
</dbReference>
<dbReference type="PANTHER" id="PTHR33692">
    <property type="entry name" value="RIBOSOME MATURATION FACTOR RIMM"/>
    <property type="match status" value="1"/>
</dbReference>
<dbReference type="EMBL" id="AP022853">
    <property type="protein sequence ID" value="BCB28373.1"/>
    <property type="molecule type" value="Genomic_DNA"/>
</dbReference>
<dbReference type="InterPro" id="IPR011033">
    <property type="entry name" value="PRC_barrel-like_sf"/>
</dbReference>
<comment type="domain">
    <text evidence="5">The PRC barrel domain binds ribosomal protein uS19.</text>
</comment>
<dbReference type="Gene3D" id="2.40.30.60">
    <property type="entry name" value="RimM"/>
    <property type="match status" value="1"/>
</dbReference>
<dbReference type="AlphaFoldDB" id="A0A6F8VEY1"/>
<evidence type="ECO:0000256" key="2">
    <source>
        <dbReference type="ARBA" id="ARBA00022517"/>
    </source>
</evidence>
<dbReference type="InterPro" id="IPR011961">
    <property type="entry name" value="RimM"/>
</dbReference>
<dbReference type="KEGG" id="slac:SKTS_32590"/>
<evidence type="ECO:0000259" key="6">
    <source>
        <dbReference type="Pfam" id="PF01782"/>
    </source>
</evidence>
<dbReference type="Pfam" id="PF24986">
    <property type="entry name" value="PRC_RimM"/>
    <property type="match status" value="1"/>
</dbReference>
<dbReference type="InterPro" id="IPR056792">
    <property type="entry name" value="PRC_RimM"/>
</dbReference>
<accession>A0A6F8VEY1</accession>
<dbReference type="SUPFAM" id="SSF50346">
    <property type="entry name" value="PRC-barrel domain"/>
    <property type="match status" value="1"/>
</dbReference>
<comment type="subcellular location">
    <subcellularLocation>
        <location evidence="5">Cytoplasm</location>
    </subcellularLocation>
</comment>